<feature type="compositionally biased region" description="Basic and acidic residues" evidence="1">
    <location>
        <begin position="13"/>
        <end position="22"/>
    </location>
</feature>
<protein>
    <submittedName>
        <fullName evidence="2">Uncharacterized protein</fullName>
    </submittedName>
</protein>
<proteinExistence type="predicted"/>
<organism evidence="2 3">
    <name type="scientific">Onchocerca volvulus</name>
    <dbReference type="NCBI Taxonomy" id="6282"/>
    <lineage>
        <taxon>Eukaryota</taxon>
        <taxon>Metazoa</taxon>
        <taxon>Ecdysozoa</taxon>
        <taxon>Nematoda</taxon>
        <taxon>Chromadorea</taxon>
        <taxon>Rhabditida</taxon>
        <taxon>Spirurina</taxon>
        <taxon>Spiruromorpha</taxon>
        <taxon>Filarioidea</taxon>
        <taxon>Onchocercidae</taxon>
        <taxon>Onchocerca</taxon>
    </lineage>
</organism>
<dbReference type="Proteomes" id="UP000024404">
    <property type="component" value="Unassembled WGS sequence"/>
</dbReference>
<reference evidence="2" key="2">
    <citation type="submission" date="2022-06" db="UniProtKB">
        <authorList>
            <consortium name="EnsemblMetazoa"/>
        </authorList>
    </citation>
    <scope>IDENTIFICATION</scope>
</reference>
<dbReference type="EnsemblMetazoa" id="OVOC270.1">
    <property type="protein sequence ID" value="OVOC270.1"/>
    <property type="gene ID" value="WBGene00237079"/>
</dbReference>
<keyword evidence="3" id="KW-1185">Reference proteome</keyword>
<feature type="region of interest" description="Disordered" evidence="1">
    <location>
        <begin position="1"/>
        <end position="23"/>
    </location>
</feature>
<evidence type="ECO:0000313" key="3">
    <source>
        <dbReference type="Proteomes" id="UP000024404"/>
    </source>
</evidence>
<name>A0A8R1XRL2_ONCVO</name>
<dbReference type="AlphaFoldDB" id="A0A8R1XRL2"/>
<evidence type="ECO:0000313" key="2">
    <source>
        <dbReference type="EnsemblMetazoa" id="OVOC270.1"/>
    </source>
</evidence>
<evidence type="ECO:0000256" key="1">
    <source>
        <dbReference type="SAM" id="MobiDB-lite"/>
    </source>
</evidence>
<reference evidence="3" key="1">
    <citation type="submission" date="2013-10" db="EMBL/GenBank/DDBJ databases">
        <title>Genome sequencing of Onchocerca volvulus.</title>
        <authorList>
            <person name="Cotton J."/>
            <person name="Tsai J."/>
            <person name="Stanley E."/>
            <person name="Tracey A."/>
            <person name="Holroyd N."/>
            <person name="Lustigman S."/>
            <person name="Berriman M."/>
        </authorList>
    </citation>
    <scope>NUCLEOTIDE SEQUENCE</scope>
</reference>
<sequence length="62" mass="6973">MGNSASLNFSGRKKGEENKDQTYARCSVQVSEKKGNPLGKDTTIKIIEGVKNWKRQTKKDMI</sequence>
<dbReference type="EMBL" id="CMVM020000020">
    <property type="status" value="NOT_ANNOTATED_CDS"/>
    <property type="molecule type" value="Genomic_DNA"/>
</dbReference>
<accession>A0A8R1XRL2</accession>